<organism evidence="3 4">
    <name type="scientific">Cirrhinus mrigala</name>
    <name type="common">Mrigala</name>
    <dbReference type="NCBI Taxonomy" id="683832"/>
    <lineage>
        <taxon>Eukaryota</taxon>
        <taxon>Metazoa</taxon>
        <taxon>Chordata</taxon>
        <taxon>Craniata</taxon>
        <taxon>Vertebrata</taxon>
        <taxon>Euteleostomi</taxon>
        <taxon>Actinopterygii</taxon>
        <taxon>Neopterygii</taxon>
        <taxon>Teleostei</taxon>
        <taxon>Ostariophysi</taxon>
        <taxon>Cypriniformes</taxon>
        <taxon>Cyprinidae</taxon>
        <taxon>Labeoninae</taxon>
        <taxon>Labeonini</taxon>
        <taxon>Cirrhinus</taxon>
    </lineage>
</organism>
<evidence type="ECO:0000313" key="4">
    <source>
        <dbReference type="Proteomes" id="UP001529510"/>
    </source>
</evidence>
<comment type="caution">
    <text evidence="3">The sequence shown here is derived from an EMBL/GenBank/DDBJ whole genome shotgun (WGS) entry which is preliminary data.</text>
</comment>
<evidence type="ECO:0000256" key="1">
    <source>
        <dbReference type="ARBA" id="ARBA00023157"/>
    </source>
</evidence>
<sequence length="55" mass="6129">HCFAPKKVGPCRGAFPRWHYNAASRECEQFSFGGCKANNNNYLSEKDCSNACKNA</sequence>
<keyword evidence="4" id="KW-1185">Reference proteome</keyword>
<dbReference type="InterPro" id="IPR020901">
    <property type="entry name" value="Prtase_inh_Kunz-CS"/>
</dbReference>
<feature type="domain" description="BPTI/Kunitz inhibitor" evidence="2">
    <location>
        <begin position="2"/>
        <end position="52"/>
    </location>
</feature>
<dbReference type="EMBL" id="JAMKFB020000020">
    <property type="protein sequence ID" value="KAL0163830.1"/>
    <property type="molecule type" value="Genomic_DNA"/>
</dbReference>
<proteinExistence type="predicted"/>
<dbReference type="Pfam" id="PF00014">
    <property type="entry name" value="Kunitz_BPTI"/>
    <property type="match status" value="1"/>
</dbReference>
<evidence type="ECO:0000313" key="3">
    <source>
        <dbReference type="EMBL" id="KAL0163830.1"/>
    </source>
</evidence>
<dbReference type="SMART" id="SM00131">
    <property type="entry name" value="KU"/>
    <property type="match status" value="1"/>
</dbReference>
<dbReference type="AlphaFoldDB" id="A0ABD0NQV3"/>
<feature type="non-terminal residue" evidence="3">
    <location>
        <position position="1"/>
    </location>
</feature>
<dbReference type="InterPro" id="IPR036880">
    <property type="entry name" value="Kunitz_BPTI_sf"/>
</dbReference>
<dbReference type="FunFam" id="4.10.410.10:FF:000006">
    <property type="entry name" value="Serine peptidase inhibitor, Kunitz type 1"/>
    <property type="match status" value="1"/>
</dbReference>
<gene>
    <name evidence="3" type="ORF">M9458_039583</name>
</gene>
<dbReference type="PANTHER" id="PTHR46750">
    <property type="entry name" value="KUNITZ-TYPE PROTEASE INHIBITOR 1"/>
    <property type="match status" value="1"/>
</dbReference>
<dbReference type="PANTHER" id="PTHR46750:SF1">
    <property type="entry name" value="KUNITZ-TYPE PROTEASE INHIBITOR 1"/>
    <property type="match status" value="1"/>
</dbReference>
<dbReference type="Proteomes" id="UP001529510">
    <property type="component" value="Unassembled WGS sequence"/>
</dbReference>
<keyword evidence="1" id="KW-1015">Disulfide bond</keyword>
<reference evidence="3 4" key="1">
    <citation type="submission" date="2024-05" db="EMBL/GenBank/DDBJ databases">
        <title>Genome sequencing and assembly of Indian major carp, Cirrhinus mrigala (Hamilton, 1822).</title>
        <authorList>
            <person name="Mohindra V."/>
            <person name="Chowdhury L.M."/>
            <person name="Lal K."/>
            <person name="Jena J.K."/>
        </authorList>
    </citation>
    <scope>NUCLEOTIDE SEQUENCE [LARGE SCALE GENOMIC DNA]</scope>
    <source>
        <strain evidence="3">CM1030</strain>
        <tissue evidence="3">Blood</tissue>
    </source>
</reference>
<dbReference type="PROSITE" id="PS50279">
    <property type="entry name" value="BPTI_KUNITZ_2"/>
    <property type="match status" value="1"/>
</dbReference>
<protein>
    <recommendedName>
        <fullName evidence="2">BPTI/Kunitz inhibitor domain-containing protein</fullName>
    </recommendedName>
</protein>
<evidence type="ECO:0000259" key="2">
    <source>
        <dbReference type="PROSITE" id="PS50279"/>
    </source>
</evidence>
<dbReference type="PROSITE" id="PS00280">
    <property type="entry name" value="BPTI_KUNITZ_1"/>
    <property type="match status" value="1"/>
</dbReference>
<dbReference type="Gene3D" id="4.10.410.10">
    <property type="entry name" value="Pancreatic trypsin inhibitor Kunitz domain"/>
    <property type="match status" value="1"/>
</dbReference>
<accession>A0ABD0NQV3</accession>
<feature type="non-terminal residue" evidence="3">
    <location>
        <position position="55"/>
    </location>
</feature>
<dbReference type="InterPro" id="IPR002223">
    <property type="entry name" value="Kunitz_BPTI"/>
</dbReference>
<name>A0ABD0NQV3_CIRMR</name>
<dbReference type="SUPFAM" id="SSF57362">
    <property type="entry name" value="BPTI-like"/>
    <property type="match status" value="1"/>
</dbReference>